<organism evidence="2">
    <name type="scientific">Oppiella nova</name>
    <dbReference type="NCBI Taxonomy" id="334625"/>
    <lineage>
        <taxon>Eukaryota</taxon>
        <taxon>Metazoa</taxon>
        <taxon>Ecdysozoa</taxon>
        <taxon>Arthropoda</taxon>
        <taxon>Chelicerata</taxon>
        <taxon>Arachnida</taxon>
        <taxon>Acari</taxon>
        <taxon>Acariformes</taxon>
        <taxon>Sarcoptiformes</taxon>
        <taxon>Oribatida</taxon>
        <taxon>Brachypylina</taxon>
        <taxon>Oppioidea</taxon>
        <taxon>Oppiidae</taxon>
        <taxon>Oppiella</taxon>
    </lineage>
</organism>
<dbReference type="EMBL" id="OC976618">
    <property type="protein sequence ID" value="CAD7668790.1"/>
    <property type="molecule type" value="Genomic_DNA"/>
</dbReference>
<protein>
    <submittedName>
        <fullName evidence="2">Uncharacterized protein</fullName>
    </submittedName>
</protein>
<dbReference type="Proteomes" id="UP000728032">
    <property type="component" value="Unassembled WGS sequence"/>
</dbReference>
<evidence type="ECO:0000256" key="1">
    <source>
        <dbReference type="SAM" id="MobiDB-lite"/>
    </source>
</evidence>
<feature type="region of interest" description="Disordered" evidence="1">
    <location>
        <begin position="85"/>
        <end position="108"/>
    </location>
</feature>
<reference evidence="2" key="1">
    <citation type="submission" date="2020-11" db="EMBL/GenBank/DDBJ databases">
        <authorList>
            <person name="Tran Van P."/>
        </authorList>
    </citation>
    <scope>NUCLEOTIDE SEQUENCE</scope>
</reference>
<dbReference type="EMBL" id="CAJPVJ010061793">
    <property type="protein sequence ID" value="CAG2184239.1"/>
    <property type="molecule type" value="Genomic_DNA"/>
</dbReference>
<gene>
    <name evidence="2" type="ORF">ONB1V03_LOCUS23659</name>
</gene>
<feature type="non-terminal residue" evidence="2">
    <location>
        <position position="1"/>
    </location>
</feature>
<accession>A0A7R9MXN3</accession>
<name>A0A7R9MXN3_9ACAR</name>
<evidence type="ECO:0000313" key="3">
    <source>
        <dbReference type="Proteomes" id="UP000728032"/>
    </source>
</evidence>
<feature type="compositionally biased region" description="Basic and acidic residues" evidence="1">
    <location>
        <begin position="99"/>
        <end position="108"/>
    </location>
</feature>
<keyword evidence="3" id="KW-1185">Reference proteome</keyword>
<sequence>MVCHLMATVVLTQQWILKIMSNTYEQTIDEMIIELNGIKDGAIDSSRADVHDLLQDGSHSSVQSVDGRKVVINLNFNKNSEFIESSVCDKSGDENDEPDNSRRSPDGP</sequence>
<dbReference type="OrthoDB" id="546764at2759"/>
<evidence type="ECO:0000313" key="2">
    <source>
        <dbReference type="EMBL" id="CAD7668790.1"/>
    </source>
</evidence>
<proteinExistence type="predicted"/>
<dbReference type="AlphaFoldDB" id="A0A7R9MXN3"/>